<dbReference type="InterPro" id="IPR050879">
    <property type="entry name" value="Acyltransferase_3"/>
</dbReference>
<feature type="transmembrane region" description="Helical" evidence="2">
    <location>
        <begin position="401"/>
        <end position="423"/>
    </location>
</feature>
<dbReference type="InterPro" id="IPR002656">
    <property type="entry name" value="Acyl_transf_3_dom"/>
</dbReference>
<dbReference type="GO" id="GO:0016747">
    <property type="term" value="F:acyltransferase activity, transferring groups other than amino-acyl groups"/>
    <property type="evidence" value="ECO:0007669"/>
    <property type="project" value="InterPro"/>
</dbReference>
<feature type="transmembrane region" description="Helical" evidence="2">
    <location>
        <begin position="85"/>
        <end position="104"/>
    </location>
</feature>
<keyword evidence="5" id="KW-1185">Reference proteome</keyword>
<protein>
    <submittedName>
        <fullName evidence="4">Acyltransferase</fullName>
    </submittedName>
</protein>
<feature type="transmembrane region" description="Helical" evidence="2">
    <location>
        <begin position="293"/>
        <end position="312"/>
    </location>
</feature>
<evidence type="ECO:0000313" key="5">
    <source>
        <dbReference type="Proteomes" id="UP000546126"/>
    </source>
</evidence>
<feature type="region of interest" description="Disordered" evidence="1">
    <location>
        <begin position="433"/>
        <end position="453"/>
    </location>
</feature>
<feature type="transmembrane region" description="Helical" evidence="2">
    <location>
        <begin position="271"/>
        <end position="288"/>
    </location>
</feature>
<evidence type="ECO:0000256" key="2">
    <source>
        <dbReference type="SAM" id="Phobius"/>
    </source>
</evidence>
<feature type="transmembrane region" description="Helical" evidence="2">
    <location>
        <begin position="203"/>
        <end position="226"/>
    </location>
</feature>
<keyword evidence="2" id="KW-1133">Transmembrane helix</keyword>
<feature type="transmembrane region" description="Helical" evidence="2">
    <location>
        <begin position="332"/>
        <end position="352"/>
    </location>
</feature>
<dbReference type="PANTHER" id="PTHR23028:SF53">
    <property type="entry name" value="ACYL_TRANSF_3 DOMAIN-CONTAINING PROTEIN"/>
    <property type="match status" value="1"/>
</dbReference>
<evidence type="ECO:0000313" key="4">
    <source>
        <dbReference type="EMBL" id="NUW41163.1"/>
    </source>
</evidence>
<dbReference type="AlphaFoldDB" id="A0A7Y6MAF5"/>
<evidence type="ECO:0000256" key="1">
    <source>
        <dbReference type="SAM" id="MobiDB-lite"/>
    </source>
</evidence>
<dbReference type="GO" id="GO:0009103">
    <property type="term" value="P:lipopolysaccharide biosynthetic process"/>
    <property type="evidence" value="ECO:0007669"/>
    <property type="project" value="TreeGrafter"/>
</dbReference>
<dbReference type="GO" id="GO:0016020">
    <property type="term" value="C:membrane"/>
    <property type="evidence" value="ECO:0007669"/>
    <property type="project" value="TreeGrafter"/>
</dbReference>
<accession>A0A7Y6MAF5</accession>
<keyword evidence="4" id="KW-0808">Transferase</keyword>
<gene>
    <name evidence="4" type="ORF">HT134_13570</name>
</gene>
<comment type="caution">
    <text evidence="4">The sequence shown here is derived from an EMBL/GenBank/DDBJ whole genome shotgun (WGS) entry which is preliminary data.</text>
</comment>
<keyword evidence="2" id="KW-0472">Membrane</keyword>
<feature type="domain" description="Acyltransferase 3" evidence="3">
    <location>
        <begin position="78"/>
        <end position="416"/>
    </location>
</feature>
<dbReference type="EMBL" id="JABWGO010000002">
    <property type="protein sequence ID" value="NUW41163.1"/>
    <property type="molecule type" value="Genomic_DNA"/>
</dbReference>
<organism evidence="4 5">
    <name type="scientific">Nonomuraea rhodomycinica</name>
    <dbReference type="NCBI Taxonomy" id="1712872"/>
    <lineage>
        <taxon>Bacteria</taxon>
        <taxon>Bacillati</taxon>
        <taxon>Actinomycetota</taxon>
        <taxon>Actinomycetes</taxon>
        <taxon>Streptosporangiales</taxon>
        <taxon>Streptosporangiaceae</taxon>
        <taxon>Nonomuraea</taxon>
    </lineage>
</organism>
<sequence>MTTASAPSSEKAPSPGRVPSPEKAAPGEAPSGIPRAEAGPEAPASPGPAEPAGEEGEPPGPPGELRVAPLDAPARRDTALDGIRALAALGVWVLHVAGNTGVMYRDGMFAWMTTRLGIAVPIFFLLSGLLLYRPWARAVLEDTPAPRAGGYLWRRVLRVMPAYWVVTTLALLAWSSLDAGGWAKWLLLLQNYTEQTRAPDGLYQMWTMPIEMAFYLVLPVLAWLLHHWARRGDRPVRLLGGIAVLPLVSVASAVAAHVFDQPQLALWLPHHLIYFAAGMAMAVLSVWIKESRVVDALAPQLLVLALLLYVVLSTEVAGPRTLDLPSLSQSLWRMLLEATVAVLVVAPFALAARRDSLRHRVLGNPVTAYLGRISYSFFLWHAPVITLYYKVTDSRPFSGDFVKVAILTFLGSLLVSVASYHLIEERALKLTGRRSASAPPPEAQAPRPAEPVR</sequence>
<evidence type="ECO:0000259" key="3">
    <source>
        <dbReference type="Pfam" id="PF01757"/>
    </source>
</evidence>
<feature type="compositionally biased region" description="Low complexity" evidence="1">
    <location>
        <begin position="1"/>
        <end position="15"/>
    </location>
</feature>
<name>A0A7Y6MAF5_9ACTN</name>
<dbReference type="PANTHER" id="PTHR23028">
    <property type="entry name" value="ACETYLTRANSFERASE"/>
    <property type="match status" value="1"/>
</dbReference>
<dbReference type="RefSeq" id="WP_175600701.1">
    <property type="nucleotide sequence ID" value="NZ_JABWGO010000002.1"/>
</dbReference>
<dbReference type="Pfam" id="PF01757">
    <property type="entry name" value="Acyl_transf_3"/>
    <property type="match status" value="1"/>
</dbReference>
<feature type="transmembrane region" description="Helical" evidence="2">
    <location>
        <begin position="238"/>
        <end position="259"/>
    </location>
</feature>
<dbReference type="Proteomes" id="UP000546126">
    <property type="component" value="Unassembled WGS sequence"/>
</dbReference>
<keyword evidence="4" id="KW-0012">Acyltransferase</keyword>
<feature type="transmembrane region" description="Helical" evidence="2">
    <location>
        <begin position="162"/>
        <end position="183"/>
    </location>
</feature>
<proteinExistence type="predicted"/>
<reference evidence="4 5" key="1">
    <citation type="submission" date="2020-06" db="EMBL/GenBank/DDBJ databases">
        <authorList>
            <person name="Chanama M."/>
        </authorList>
    </citation>
    <scope>NUCLEOTIDE SEQUENCE [LARGE SCALE GENOMIC DNA]</scope>
    <source>
        <strain evidence="4 5">TBRC6557</strain>
    </source>
</reference>
<feature type="transmembrane region" description="Helical" evidence="2">
    <location>
        <begin position="373"/>
        <end position="389"/>
    </location>
</feature>
<feature type="transmembrane region" description="Helical" evidence="2">
    <location>
        <begin position="110"/>
        <end position="132"/>
    </location>
</feature>
<keyword evidence="2" id="KW-0812">Transmembrane</keyword>
<feature type="region of interest" description="Disordered" evidence="1">
    <location>
        <begin position="1"/>
        <end position="68"/>
    </location>
</feature>